<sequence length="109" mass="12179">MLKWGETQSTNGELTLETTTPPLSPVNPKNYDTEVGLLFGFGGFFLAVMLFLIGVMVYKSLKVKKQVVEDPKFNIKSYRREMIWLGVGIVICFIASLVMFIVGGVINNK</sequence>
<evidence type="ECO:0000256" key="2">
    <source>
        <dbReference type="SAM" id="Phobius"/>
    </source>
</evidence>
<reference evidence="3 4" key="1">
    <citation type="submission" date="2017-09" db="EMBL/GenBank/DDBJ databases">
        <title>SPAdes assembly of the Mesoplasma lactucae genome.</title>
        <authorList>
            <person name="Knight T.F."/>
            <person name="Rubinstein R."/>
            <person name="Citino T."/>
        </authorList>
    </citation>
    <scope>NUCLEOTIDE SEQUENCE [LARGE SCALE GENOMIC DNA]</scope>
    <source>
        <strain evidence="3 4">831-C4</strain>
    </source>
</reference>
<keyword evidence="2" id="KW-0472">Membrane</keyword>
<dbReference type="AlphaFoldDB" id="A0A291IRS4"/>
<keyword evidence="2" id="KW-0812">Transmembrane</keyword>
<feature type="region of interest" description="Disordered" evidence="1">
    <location>
        <begin position="1"/>
        <end position="21"/>
    </location>
</feature>
<dbReference type="EMBL" id="CP023668">
    <property type="protein sequence ID" value="ATG97460.1"/>
    <property type="molecule type" value="Genomic_DNA"/>
</dbReference>
<evidence type="ECO:0000313" key="3">
    <source>
        <dbReference type="EMBL" id="ATG97460.1"/>
    </source>
</evidence>
<feature type="transmembrane region" description="Helical" evidence="2">
    <location>
        <begin position="37"/>
        <end position="61"/>
    </location>
</feature>
<feature type="compositionally biased region" description="Polar residues" evidence="1">
    <location>
        <begin position="1"/>
        <end position="12"/>
    </location>
</feature>
<feature type="transmembrane region" description="Helical" evidence="2">
    <location>
        <begin position="82"/>
        <end position="106"/>
    </location>
</feature>
<keyword evidence="2" id="KW-1133">Transmembrane helix</keyword>
<protein>
    <submittedName>
        <fullName evidence="3">Uncharacterized protein</fullName>
    </submittedName>
</protein>
<proteinExistence type="predicted"/>
<accession>A0A291IRS4</accession>
<dbReference type="KEGG" id="mlac:CP520_01655"/>
<evidence type="ECO:0000313" key="4">
    <source>
        <dbReference type="Proteomes" id="UP000232227"/>
    </source>
</evidence>
<name>A0A291IRS4_9MOLU</name>
<organism evidence="3 4">
    <name type="scientific">Mesoplasma lactucae ATCC 49193</name>
    <dbReference type="NCBI Taxonomy" id="81460"/>
    <lineage>
        <taxon>Bacteria</taxon>
        <taxon>Bacillati</taxon>
        <taxon>Mycoplasmatota</taxon>
        <taxon>Mollicutes</taxon>
        <taxon>Entomoplasmatales</taxon>
        <taxon>Entomoplasmataceae</taxon>
        <taxon>Mesoplasma</taxon>
    </lineage>
</organism>
<gene>
    <name evidence="3" type="ORF">CP520_01655</name>
</gene>
<evidence type="ECO:0000256" key="1">
    <source>
        <dbReference type="SAM" id="MobiDB-lite"/>
    </source>
</evidence>
<dbReference type="RefSeq" id="WP_096862748.1">
    <property type="nucleotide sequence ID" value="NZ_CP023668.1"/>
</dbReference>
<keyword evidence="4" id="KW-1185">Reference proteome</keyword>
<dbReference type="Proteomes" id="UP000232227">
    <property type="component" value="Chromosome"/>
</dbReference>